<dbReference type="AlphaFoldDB" id="A0AAD5SWW4"/>
<keyword evidence="8" id="KW-0256">Endoplasmic reticulum</keyword>
<dbReference type="PANTHER" id="PTHR13036:SF0">
    <property type="entry name" value="CHITOBIOSYLDIPHOSPHODOLICHOL BETA-MANNOSYLTRANSFERASE"/>
    <property type="match status" value="1"/>
</dbReference>
<evidence type="ECO:0000256" key="8">
    <source>
        <dbReference type="ARBA" id="ARBA00022824"/>
    </source>
</evidence>
<evidence type="ECO:0000256" key="2">
    <source>
        <dbReference type="ARBA" id="ARBA00004922"/>
    </source>
</evidence>
<reference evidence="12" key="1">
    <citation type="submission" date="2020-05" db="EMBL/GenBank/DDBJ databases">
        <title>Phylogenomic resolution of chytrid fungi.</title>
        <authorList>
            <person name="Stajich J.E."/>
            <person name="Amses K."/>
            <person name="Simmons R."/>
            <person name="Seto K."/>
            <person name="Myers J."/>
            <person name="Bonds A."/>
            <person name="Quandt C.A."/>
            <person name="Barry K."/>
            <person name="Liu P."/>
            <person name="Grigoriev I."/>
            <person name="Longcore J.E."/>
            <person name="James T.Y."/>
        </authorList>
    </citation>
    <scope>NUCLEOTIDE SEQUENCE</scope>
    <source>
        <strain evidence="12">JEL0513</strain>
    </source>
</reference>
<keyword evidence="7" id="KW-0812">Transmembrane</keyword>
<sequence>MALTKSEKSPIVRAAKIYEMTFGKFADGHLCVTKAMKNHLQKVWKIQGNCVVLYDRAPSHFRRLSLPEIHEFLCRLIIKPPLIFDYSDSSPPFPSTTILTTQLTADSPAAYISKRPALIVSSTSWTPDEDFSILLAALVEYEKLASNRHANLIVVVTGKGPQKSLYEKQILELDLTR</sequence>
<keyword evidence="10" id="KW-0472">Membrane</keyword>
<comment type="function">
    <text evidence="11">Participates in the formation of the lipid-linked precursor oligosaccharide for N-glycosylation. Involved in assembling the dolichol-pyrophosphate-GlcNAc(2)-Man(5) intermediate on the cytoplasmic surface of the ER.</text>
</comment>
<evidence type="ECO:0000256" key="11">
    <source>
        <dbReference type="ARBA" id="ARBA00024899"/>
    </source>
</evidence>
<dbReference type="GO" id="GO:0004578">
    <property type="term" value="F:chitobiosyldiphosphodolichol beta-mannosyltransferase activity"/>
    <property type="evidence" value="ECO:0007669"/>
    <property type="project" value="UniProtKB-EC"/>
</dbReference>
<dbReference type="PANTHER" id="PTHR13036">
    <property type="entry name" value="BETA1,4 MANNOSYLTRANSFERASE"/>
    <property type="match status" value="1"/>
</dbReference>
<name>A0AAD5SWW4_9FUNG</name>
<evidence type="ECO:0000313" key="13">
    <source>
        <dbReference type="Proteomes" id="UP001211907"/>
    </source>
</evidence>
<gene>
    <name evidence="12" type="ORF">HK100_002038</name>
</gene>
<organism evidence="12 13">
    <name type="scientific">Physocladia obscura</name>
    <dbReference type="NCBI Taxonomy" id="109957"/>
    <lineage>
        <taxon>Eukaryota</taxon>
        <taxon>Fungi</taxon>
        <taxon>Fungi incertae sedis</taxon>
        <taxon>Chytridiomycota</taxon>
        <taxon>Chytridiomycota incertae sedis</taxon>
        <taxon>Chytridiomycetes</taxon>
        <taxon>Chytridiales</taxon>
        <taxon>Chytriomycetaceae</taxon>
        <taxon>Physocladia</taxon>
    </lineage>
</organism>
<evidence type="ECO:0000256" key="9">
    <source>
        <dbReference type="ARBA" id="ARBA00022989"/>
    </source>
</evidence>
<comment type="pathway">
    <text evidence="2">Protein modification; protein glycosylation.</text>
</comment>
<comment type="subcellular location">
    <subcellularLocation>
        <location evidence="1">Endoplasmic reticulum membrane</location>
        <topology evidence="1">Single-pass membrane protein</topology>
    </subcellularLocation>
</comment>
<evidence type="ECO:0000256" key="4">
    <source>
        <dbReference type="ARBA" id="ARBA00015841"/>
    </source>
</evidence>
<evidence type="ECO:0000256" key="7">
    <source>
        <dbReference type="ARBA" id="ARBA00022692"/>
    </source>
</evidence>
<accession>A0AAD5SWW4</accession>
<dbReference type="EC" id="2.4.1.142" evidence="3"/>
<keyword evidence="9" id="KW-1133">Transmembrane helix</keyword>
<evidence type="ECO:0000256" key="1">
    <source>
        <dbReference type="ARBA" id="ARBA00004389"/>
    </source>
</evidence>
<keyword evidence="13" id="KW-1185">Reference proteome</keyword>
<evidence type="ECO:0000256" key="3">
    <source>
        <dbReference type="ARBA" id="ARBA00012611"/>
    </source>
</evidence>
<dbReference type="Proteomes" id="UP001211907">
    <property type="component" value="Unassembled WGS sequence"/>
</dbReference>
<evidence type="ECO:0000256" key="6">
    <source>
        <dbReference type="ARBA" id="ARBA00022679"/>
    </source>
</evidence>
<dbReference type="InterPro" id="IPR026051">
    <property type="entry name" value="ALG1-like"/>
</dbReference>
<keyword evidence="6" id="KW-0808">Transferase</keyword>
<evidence type="ECO:0000256" key="10">
    <source>
        <dbReference type="ARBA" id="ARBA00023136"/>
    </source>
</evidence>
<proteinExistence type="predicted"/>
<evidence type="ECO:0000256" key="5">
    <source>
        <dbReference type="ARBA" id="ARBA00022676"/>
    </source>
</evidence>
<dbReference type="EMBL" id="JADGJH010001460">
    <property type="protein sequence ID" value="KAJ3113303.1"/>
    <property type="molecule type" value="Genomic_DNA"/>
</dbReference>
<comment type="caution">
    <text evidence="12">The sequence shown here is derived from an EMBL/GenBank/DDBJ whole genome shotgun (WGS) entry which is preliminary data.</text>
</comment>
<keyword evidence="5" id="KW-0328">Glycosyltransferase</keyword>
<evidence type="ECO:0000313" key="12">
    <source>
        <dbReference type="EMBL" id="KAJ3113303.1"/>
    </source>
</evidence>
<protein>
    <recommendedName>
        <fullName evidence="4">Chitobiosyldiphosphodolichol beta-mannosyltransferase</fullName>
        <ecNumber evidence="3">2.4.1.142</ecNumber>
    </recommendedName>
</protein>
<feature type="non-terminal residue" evidence="12">
    <location>
        <position position="177"/>
    </location>
</feature>
<dbReference type="GO" id="GO:0005789">
    <property type="term" value="C:endoplasmic reticulum membrane"/>
    <property type="evidence" value="ECO:0007669"/>
    <property type="project" value="UniProtKB-SubCell"/>
</dbReference>